<keyword evidence="1" id="KW-0812">Transmembrane</keyword>
<dbReference type="PIRSF" id="PIRSF004525">
    <property type="entry name" value="Pilin_peptidase-dep_B_prd"/>
    <property type="match status" value="1"/>
</dbReference>
<gene>
    <name evidence="2" type="ORF">A2494_00265</name>
</gene>
<dbReference type="InterPro" id="IPR045584">
    <property type="entry name" value="Pilin-like"/>
</dbReference>
<proteinExistence type="predicted"/>
<dbReference type="SUPFAM" id="SSF54523">
    <property type="entry name" value="Pili subunits"/>
    <property type="match status" value="1"/>
</dbReference>
<dbReference type="EMBL" id="MHLU01000151">
    <property type="protein sequence ID" value="OGZ17063.1"/>
    <property type="molecule type" value="Genomic_DNA"/>
</dbReference>
<reference evidence="2 3" key="1">
    <citation type="journal article" date="2016" name="Nat. Commun.">
        <title>Thousands of microbial genomes shed light on interconnected biogeochemical processes in an aquifer system.</title>
        <authorList>
            <person name="Anantharaman K."/>
            <person name="Brown C.T."/>
            <person name="Hug L.A."/>
            <person name="Sharon I."/>
            <person name="Castelle C.J."/>
            <person name="Probst A.J."/>
            <person name="Thomas B.C."/>
            <person name="Singh A."/>
            <person name="Wilkins M.J."/>
            <person name="Karaoz U."/>
            <person name="Brodie E.L."/>
            <person name="Williams K.H."/>
            <person name="Hubbard S.S."/>
            <person name="Banfield J.F."/>
        </authorList>
    </citation>
    <scope>NUCLEOTIDE SEQUENCE [LARGE SCALE GENOMIC DNA]</scope>
</reference>
<dbReference type="PROSITE" id="PS00409">
    <property type="entry name" value="PROKAR_NTER_METHYL"/>
    <property type="match status" value="1"/>
</dbReference>
<dbReference type="Pfam" id="PF07963">
    <property type="entry name" value="N_methyl"/>
    <property type="match status" value="1"/>
</dbReference>
<evidence type="ECO:0000256" key="1">
    <source>
        <dbReference type="SAM" id="Phobius"/>
    </source>
</evidence>
<comment type="caution">
    <text evidence="2">The sequence shown here is derived from an EMBL/GenBank/DDBJ whole genome shotgun (WGS) entry which is preliminary data.</text>
</comment>
<evidence type="ECO:0000313" key="2">
    <source>
        <dbReference type="EMBL" id="OGZ17063.1"/>
    </source>
</evidence>
<dbReference type="Proteomes" id="UP000178106">
    <property type="component" value="Unassembled WGS sequence"/>
</dbReference>
<feature type="transmembrane region" description="Helical" evidence="1">
    <location>
        <begin position="12"/>
        <end position="38"/>
    </location>
</feature>
<dbReference type="NCBIfam" id="TIGR02532">
    <property type="entry name" value="IV_pilin_GFxxxE"/>
    <property type="match status" value="1"/>
</dbReference>
<organism evidence="2 3">
    <name type="scientific">Candidatus Lloydbacteria bacterium RIFOXYC12_FULL_46_25</name>
    <dbReference type="NCBI Taxonomy" id="1798670"/>
    <lineage>
        <taxon>Bacteria</taxon>
        <taxon>Candidatus Lloydiibacteriota</taxon>
    </lineage>
</organism>
<dbReference type="AlphaFoldDB" id="A0A1G2DU38"/>
<keyword evidence="1" id="KW-1133">Transmembrane helix</keyword>
<name>A0A1G2DU38_9BACT</name>
<sequence length="209" mass="22813">MNFMRQKTQKKAGFSLIEVIVSMSIFLIAILVIIGALISLTDASRKARAIRVVTDNLSAALDSMSRNTRMGGYYHCGCGNPTTPGDTTFPDTPRDCAMTDALGGGGDACFAFEGQFGDPNDPNDQIVYRLFDNRIQRSVNSGTTFKNLTAPEIHIDTLRFYVHGTQLSQDQPMVTMVLRGVASTSARTATDFNIQTTISSRTPNFDLNP</sequence>
<evidence type="ECO:0000313" key="3">
    <source>
        <dbReference type="Proteomes" id="UP000178106"/>
    </source>
</evidence>
<accession>A0A1G2DU38</accession>
<dbReference type="InterPro" id="IPR012902">
    <property type="entry name" value="N_methyl_site"/>
</dbReference>
<dbReference type="InterPro" id="IPR016419">
    <property type="entry name" value="Prepilin_Pept-dep_B_prd"/>
</dbReference>
<protein>
    <submittedName>
        <fullName evidence="2">Uncharacterized protein</fullName>
    </submittedName>
</protein>
<keyword evidence="1" id="KW-0472">Membrane</keyword>